<sequence>MDGGTGFGPHVAWARLVLVAVLVPLVVTGPVPRADALVTPAAGVAVTTRAPGVVGPVSGPAVGRPLSSPTRGGEDRRPALVPAGARPTADAARASALDHELLARFD</sequence>
<name>A0A243Q9U8_9ACTN</name>
<dbReference type="AlphaFoldDB" id="A0A243Q9U8"/>
<evidence type="ECO:0000313" key="3">
    <source>
        <dbReference type="Proteomes" id="UP000194632"/>
    </source>
</evidence>
<dbReference type="EMBL" id="NGFO01000012">
    <property type="protein sequence ID" value="OUC78494.1"/>
    <property type="molecule type" value="Genomic_DNA"/>
</dbReference>
<feature type="compositionally biased region" description="Low complexity" evidence="1">
    <location>
        <begin position="82"/>
        <end position="92"/>
    </location>
</feature>
<evidence type="ECO:0000256" key="1">
    <source>
        <dbReference type="SAM" id="MobiDB-lite"/>
    </source>
</evidence>
<reference evidence="2 3" key="1">
    <citation type="submission" date="2017-05" db="EMBL/GenBank/DDBJ databases">
        <title>Biotechnological potential of actinobacteria isolated from South African environments.</title>
        <authorList>
            <person name="Le Roes-Hill M."/>
            <person name="Prins A."/>
            <person name="Durrell K.A."/>
        </authorList>
    </citation>
    <scope>NUCLEOTIDE SEQUENCE [LARGE SCALE GENOMIC DNA]</scope>
    <source>
        <strain evidence="2">BS2</strain>
    </source>
</reference>
<dbReference type="RefSeq" id="WP_086535567.1">
    <property type="nucleotide sequence ID" value="NZ_NGFO01000012.1"/>
</dbReference>
<accession>A0A243Q9U8</accession>
<dbReference type="Proteomes" id="UP000194632">
    <property type="component" value="Unassembled WGS sequence"/>
</dbReference>
<feature type="compositionally biased region" description="Low complexity" evidence="1">
    <location>
        <begin position="53"/>
        <end position="65"/>
    </location>
</feature>
<comment type="caution">
    <text evidence="2">The sequence shown here is derived from an EMBL/GenBank/DDBJ whole genome shotgun (WGS) entry which is preliminary data.</text>
</comment>
<gene>
    <name evidence="2" type="ORF">CA982_12010</name>
</gene>
<dbReference type="STRING" id="417102.CA982_12010"/>
<keyword evidence="3" id="KW-1185">Reference proteome</keyword>
<protein>
    <submittedName>
        <fullName evidence="2">Uncharacterized protein</fullName>
    </submittedName>
</protein>
<organism evidence="2 3">
    <name type="scientific">Gordonia lacunae</name>
    <dbReference type="NCBI Taxonomy" id="417102"/>
    <lineage>
        <taxon>Bacteria</taxon>
        <taxon>Bacillati</taxon>
        <taxon>Actinomycetota</taxon>
        <taxon>Actinomycetes</taxon>
        <taxon>Mycobacteriales</taxon>
        <taxon>Gordoniaceae</taxon>
        <taxon>Gordonia</taxon>
    </lineage>
</organism>
<proteinExistence type="predicted"/>
<evidence type="ECO:0000313" key="2">
    <source>
        <dbReference type="EMBL" id="OUC78494.1"/>
    </source>
</evidence>
<feature type="region of interest" description="Disordered" evidence="1">
    <location>
        <begin position="53"/>
        <end position="92"/>
    </location>
</feature>